<evidence type="ECO:0000259" key="3">
    <source>
        <dbReference type="Pfam" id="PF20978"/>
    </source>
</evidence>
<proteinExistence type="predicted"/>
<feature type="signal peptide" evidence="2">
    <location>
        <begin position="1"/>
        <end position="23"/>
    </location>
</feature>
<dbReference type="EMBL" id="LAEV01001137">
    <property type="protein sequence ID" value="KKA28757.1"/>
    <property type="molecule type" value="Genomic_DNA"/>
</dbReference>
<gene>
    <name evidence="4" type="ORF">TD95_004793</name>
</gene>
<dbReference type="Pfam" id="PF20978">
    <property type="entry name" value="Gta3"/>
    <property type="match status" value="1"/>
</dbReference>
<reference evidence="4 5" key="1">
    <citation type="submission" date="2015-03" db="EMBL/GenBank/DDBJ databases">
        <authorList>
            <person name="Radwan O."/>
            <person name="Al-Naeli F.A."/>
            <person name="Rendon G.A."/>
            <person name="Fields C."/>
        </authorList>
    </citation>
    <scope>NUCLEOTIDE SEQUENCE [LARGE SCALE GENOMIC DNA]</scope>
    <source>
        <strain evidence="4">CR-DP1</strain>
    </source>
</reference>
<evidence type="ECO:0000256" key="1">
    <source>
        <dbReference type="SAM" id="MobiDB-lite"/>
    </source>
</evidence>
<name>A0A0F4ZE26_9PEZI</name>
<dbReference type="OrthoDB" id="5522061at2759"/>
<keyword evidence="2" id="KW-0732">Signal</keyword>
<organism evidence="4 5">
    <name type="scientific">Thielaviopsis punctulata</name>
    <dbReference type="NCBI Taxonomy" id="72032"/>
    <lineage>
        <taxon>Eukaryota</taxon>
        <taxon>Fungi</taxon>
        <taxon>Dikarya</taxon>
        <taxon>Ascomycota</taxon>
        <taxon>Pezizomycotina</taxon>
        <taxon>Sordariomycetes</taxon>
        <taxon>Hypocreomycetidae</taxon>
        <taxon>Microascales</taxon>
        <taxon>Ceratocystidaceae</taxon>
        <taxon>Thielaviopsis</taxon>
    </lineage>
</organism>
<sequence>MALQTTRPLLSPLAALLATPSWSVSTLLSRASATPPTVTPAQLHHLLRLSALPLPATRAEEAAMLDVLHAQLGFVRDVQAAESAKRVEPLRAIRDETPSARREAEIGVSQVQHLLAQESERGYLKRRVRQRDTSPPLSDAENWDKLAMASKKTDKYFVVQSSSESVE</sequence>
<dbReference type="Proteomes" id="UP000033483">
    <property type="component" value="Unassembled WGS sequence"/>
</dbReference>
<evidence type="ECO:0000256" key="2">
    <source>
        <dbReference type="SAM" id="SignalP"/>
    </source>
</evidence>
<dbReference type="InterPro" id="IPR049545">
    <property type="entry name" value="Gta3_dom"/>
</dbReference>
<protein>
    <recommendedName>
        <fullName evidence="3">Glutamyl-tRNA amidotransferase complex subunit Gta3 domain-containing protein</fullName>
    </recommendedName>
</protein>
<feature type="region of interest" description="Disordered" evidence="1">
    <location>
        <begin position="122"/>
        <end position="142"/>
    </location>
</feature>
<dbReference type="AlphaFoldDB" id="A0A0F4ZE26"/>
<feature type="chain" id="PRO_5002482722" description="Glutamyl-tRNA amidotransferase complex subunit Gta3 domain-containing protein" evidence="2">
    <location>
        <begin position="24"/>
        <end position="167"/>
    </location>
</feature>
<feature type="domain" description="Glutamyl-tRNA amidotransferase complex subunit Gta3" evidence="3">
    <location>
        <begin position="34"/>
        <end position="82"/>
    </location>
</feature>
<evidence type="ECO:0000313" key="5">
    <source>
        <dbReference type="Proteomes" id="UP000033483"/>
    </source>
</evidence>
<evidence type="ECO:0000313" key="4">
    <source>
        <dbReference type="EMBL" id="KKA28757.1"/>
    </source>
</evidence>
<accession>A0A0F4ZE26</accession>
<keyword evidence="5" id="KW-1185">Reference proteome</keyword>
<comment type="caution">
    <text evidence="4">The sequence shown here is derived from an EMBL/GenBank/DDBJ whole genome shotgun (WGS) entry which is preliminary data.</text>
</comment>